<organism evidence="1 2">
    <name type="scientific">Vibrio hepatarius</name>
    <dbReference type="NCBI Taxonomy" id="171383"/>
    <lineage>
        <taxon>Bacteria</taxon>
        <taxon>Pseudomonadati</taxon>
        <taxon>Pseudomonadota</taxon>
        <taxon>Gammaproteobacteria</taxon>
        <taxon>Vibrionales</taxon>
        <taxon>Vibrionaceae</taxon>
        <taxon>Vibrio</taxon>
        <taxon>Vibrio oreintalis group</taxon>
    </lineage>
</organism>
<dbReference type="EMBL" id="LHPI01000020">
    <property type="protein sequence ID" value="KOO06142.1"/>
    <property type="molecule type" value="Genomic_DNA"/>
</dbReference>
<dbReference type="STRING" id="171383.AKJ31_18815"/>
<proteinExistence type="predicted"/>
<sequence>MKMKGFTLVEMVITLLVGSILVLGIAGFVELGARGYSDTIERQRLQTQAKFVLEKMSREIRHAVPNMFSDDLILAGAQSCISFYPIETSGFYAVSGADLQFVVGSENSTLASLQNKSLVINPTQANPNNNVFALNAVKSVSDTYLLENVASSLVGESVSNRHYIYDPSGEVSYCIVGQRIQRIEDRSRVTPISDTGVAGDLTYQPASVQRSGVVHMQLSFTNERDDETTYFQQDVQVLNVP</sequence>
<gene>
    <name evidence="1" type="ORF">AKJ31_18815</name>
</gene>
<keyword evidence="2" id="KW-1185">Reference proteome</keyword>
<dbReference type="InterPro" id="IPR012902">
    <property type="entry name" value="N_methyl_site"/>
</dbReference>
<evidence type="ECO:0000313" key="2">
    <source>
        <dbReference type="Proteomes" id="UP000037530"/>
    </source>
</evidence>
<dbReference type="AlphaFoldDB" id="A0A0M0HWA5"/>
<dbReference type="OrthoDB" id="9788802at2"/>
<dbReference type="PATRIC" id="fig|171383.3.peg.3837"/>
<dbReference type="NCBIfam" id="TIGR02532">
    <property type="entry name" value="IV_pilin_GFxxxE"/>
    <property type="match status" value="1"/>
</dbReference>
<dbReference type="RefSeq" id="WP_053410612.1">
    <property type="nucleotide sequence ID" value="NZ_DAIPHI010000102.1"/>
</dbReference>
<reference evidence="2" key="1">
    <citation type="submission" date="2015-08" db="EMBL/GenBank/DDBJ databases">
        <title>Vibrio galatheae sp. nov., a novel member of the Vibrionaceae family isolated from the Solomon Islands.</title>
        <authorList>
            <person name="Giubergia S."/>
            <person name="Machado H."/>
            <person name="Mateiu R.V."/>
            <person name="Gram L."/>
        </authorList>
    </citation>
    <scope>NUCLEOTIDE SEQUENCE [LARGE SCALE GENOMIC DNA]</scope>
    <source>
        <strain evidence="2">DSM 19134</strain>
    </source>
</reference>
<dbReference type="Proteomes" id="UP000037530">
    <property type="component" value="Unassembled WGS sequence"/>
</dbReference>
<evidence type="ECO:0000313" key="1">
    <source>
        <dbReference type="EMBL" id="KOO06142.1"/>
    </source>
</evidence>
<comment type="caution">
    <text evidence="1">The sequence shown here is derived from an EMBL/GenBank/DDBJ whole genome shotgun (WGS) entry which is preliminary data.</text>
</comment>
<protein>
    <submittedName>
        <fullName evidence="1">MSHA biogenesis protein MshO</fullName>
    </submittedName>
</protein>
<name>A0A0M0HWA5_9VIBR</name>
<dbReference type="PROSITE" id="PS00409">
    <property type="entry name" value="PROKAR_NTER_METHYL"/>
    <property type="match status" value="1"/>
</dbReference>
<accession>A0A0M0HWA5</accession>
<dbReference type="Pfam" id="PF07963">
    <property type="entry name" value="N_methyl"/>
    <property type="match status" value="1"/>
</dbReference>